<evidence type="ECO:0000256" key="3">
    <source>
        <dbReference type="ARBA" id="ARBA00022691"/>
    </source>
</evidence>
<dbReference type="CDD" id="cd02440">
    <property type="entry name" value="AdoMet_MTases"/>
    <property type="match status" value="1"/>
</dbReference>
<gene>
    <name evidence="4" type="primary">menG</name>
    <name evidence="5" type="ORF">GCM10009640_22380</name>
</gene>
<comment type="pathway">
    <text evidence="4">Quinol/quinone metabolism; menaquinone biosynthesis; menaquinol from 1,4-dihydroxy-2-naphthoate: step 2/2.</text>
</comment>
<dbReference type="InterPro" id="IPR004033">
    <property type="entry name" value="UbiE/COQ5_MeTrFase"/>
</dbReference>
<protein>
    <recommendedName>
        <fullName evidence="4">Demethylmenaquinone methyltransferase</fullName>
        <ecNumber evidence="4">2.1.1.163</ecNumber>
    </recommendedName>
</protein>
<reference evidence="6" key="1">
    <citation type="journal article" date="2019" name="Int. J. Syst. Evol. Microbiol.">
        <title>The Global Catalogue of Microorganisms (GCM) 10K type strain sequencing project: providing services to taxonomists for standard genome sequencing and annotation.</title>
        <authorList>
            <consortium name="The Broad Institute Genomics Platform"/>
            <consortium name="The Broad Institute Genome Sequencing Center for Infectious Disease"/>
            <person name="Wu L."/>
            <person name="Ma J."/>
        </authorList>
    </citation>
    <scope>NUCLEOTIDE SEQUENCE [LARGE SCALE GENOMIC DNA]</scope>
    <source>
        <strain evidence="6">JCM 12398</strain>
    </source>
</reference>
<feature type="binding site" evidence="4">
    <location>
        <position position="83"/>
    </location>
    <ligand>
        <name>S-adenosyl-L-methionine</name>
        <dbReference type="ChEBI" id="CHEBI:59789"/>
    </ligand>
</feature>
<dbReference type="InterPro" id="IPR023576">
    <property type="entry name" value="UbiE/COQ5_MeTrFase_CS"/>
</dbReference>
<dbReference type="InterPro" id="IPR029063">
    <property type="entry name" value="SAM-dependent_MTases_sf"/>
</dbReference>
<dbReference type="Proteomes" id="UP001501266">
    <property type="component" value="Unassembled WGS sequence"/>
</dbReference>
<evidence type="ECO:0000313" key="6">
    <source>
        <dbReference type="Proteomes" id="UP001501266"/>
    </source>
</evidence>
<comment type="similarity">
    <text evidence="4">Belongs to the class I-like SAM-binding methyltransferase superfamily. MenG/UbiE family.</text>
</comment>
<comment type="caution">
    <text evidence="5">The sequence shown here is derived from an EMBL/GenBank/DDBJ whole genome shotgun (WGS) entry which is preliminary data.</text>
</comment>
<organism evidence="5 6">
    <name type="scientific">Agrococcus citreus</name>
    <dbReference type="NCBI Taxonomy" id="84643"/>
    <lineage>
        <taxon>Bacteria</taxon>
        <taxon>Bacillati</taxon>
        <taxon>Actinomycetota</taxon>
        <taxon>Actinomycetes</taxon>
        <taxon>Micrococcales</taxon>
        <taxon>Microbacteriaceae</taxon>
        <taxon>Agrococcus</taxon>
    </lineage>
</organism>
<keyword evidence="2 4" id="KW-0808">Transferase</keyword>
<feature type="binding site" evidence="4">
    <location>
        <position position="122"/>
    </location>
    <ligand>
        <name>S-adenosyl-L-methionine</name>
        <dbReference type="ChEBI" id="CHEBI:59789"/>
    </ligand>
</feature>
<sequence>MEDVSRADMQKDPDEVAGMFDATAKRYDLLNSLLSGGNDRLWRIHMQRAVRPQPGERILDVAAGTGASSAPMAKAGALVTALDISHGMIEEGRKRHADVEFVHGSAEELPFDGDSFDAVTISFGLRNVQHPRAALSEFLRVLKPGGRLVVCEFSHPPVNVVRKGYELYLGTMLPGVAKAASSNPEAYRYLVESIRSWPDQQALSQWIRTAGFTRVAHRNLTMGVVALHRGRKPTDQTGAMRIARHALAEEQGLDGVDR</sequence>
<comment type="function">
    <text evidence="4">Methyltransferase required for the conversion of demethylmenaquinol (DMKH2) to menaquinol (MKH2).</text>
</comment>
<dbReference type="PANTHER" id="PTHR43591">
    <property type="entry name" value="METHYLTRANSFERASE"/>
    <property type="match status" value="1"/>
</dbReference>
<feature type="binding site" evidence="4">
    <location>
        <position position="65"/>
    </location>
    <ligand>
        <name>S-adenosyl-L-methionine</name>
        <dbReference type="ChEBI" id="CHEBI:59789"/>
    </ligand>
</feature>
<name>A0ABP4JM89_9MICO</name>
<dbReference type="NCBIfam" id="TIGR01934">
    <property type="entry name" value="MenG_MenH_UbiE"/>
    <property type="match status" value="1"/>
</dbReference>
<dbReference type="EMBL" id="BAAAKK010000005">
    <property type="protein sequence ID" value="GAA1424966.1"/>
    <property type="molecule type" value="Genomic_DNA"/>
</dbReference>
<dbReference type="PANTHER" id="PTHR43591:SF24">
    <property type="entry name" value="2-METHOXY-6-POLYPRENYL-1,4-BENZOQUINOL METHYLASE, MITOCHONDRIAL"/>
    <property type="match status" value="1"/>
</dbReference>
<dbReference type="HAMAP" id="MF_01813">
    <property type="entry name" value="MenG_UbiE_methyltr"/>
    <property type="match status" value="1"/>
</dbReference>
<keyword evidence="1 4" id="KW-0489">Methyltransferase</keyword>
<dbReference type="PROSITE" id="PS01184">
    <property type="entry name" value="UBIE_2"/>
    <property type="match status" value="1"/>
</dbReference>
<dbReference type="Pfam" id="PF01209">
    <property type="entry name" value="Ubie_methyltran"/>
    <property type="match status" value="1"/>
</dbReference>
<dbReference type="PROSITE" id="PS51608">
    <property type="entry name" value="SAM_MT_UBIE"/>
    <property type="match status" value="1"/>
</dbReference>
<evidence type="ECO:0000256" key="2">
    <source>
        <dbReference type="ARBA" id="ARBA00022679"/>
    </source>
</evidence>
<dbReference type="GO" id="GO:0032259">
    <property type="term" value="P:methylation"/>
    <property type="evidence" value="ECO:0007669"/>
    <property type="project" value="UniProtKB-KW"/>
</dbReference>
<evidence type="ECO:0000256" key="4">
    <source>
        <dbReference type="HAMAP-Rule" id="MF_01813"/>
    </source>
</evidence>
<keyword evidence="4" id="KW-0474">Menaquinone biosynthesis</keyword>
<keyword evidence="6" id="KW-1185">Reference proteome</keyword>
<proteinExistence type="inferred from homology"/>
<accession>A0ABP4JM89</accession>
<evidence type="ECO:0000313" key="5">
    <source>
        <dbReference type="EMBL" id="GAA1424966.1"/>
    </source>
</evidence>
<dbReference type="PROSITE" id="PS01183">
    <property type="entry name" value="UBIE_1"/>
    <property type="match status" value="1"/>
</dbReference>
<comment type="caution">
    <text evidence="4">Lacks conserved residue(s) required for the propagation of feature annotation.</text>
</comment>
<dbReference type="EC" id="2.1.1.163" evidence="4"/>
<dbReference type="RefSeq" id="WP_343920421.1">
    <property type="nucleotide sequence ID" value="NZ_BAAAKK010000005.1"/>
</dbReference>
<dbReference type="SUPFAM" id="SSF53335">
    <property type="entry name" value="S-adenosyl-L-methionine-dependent methyltransferases"/>
    <property type="match status" value="1"/>
</dbReference>
<keyword evidence="3 4" id="KW-0949">S-adenosyl-L-methionine</keyword>
<dbReference type="GO" id="GO:0008168">
    <property type="term" value="F:methyltransferase activity"/>
    <property type="evidence" value="ECO:0007669"/>
    <property type="project" value="UniProtKB-KW"/>
</dbReference>
<evidence type="ECO:0000256" key="1">
    <source>
        <dbReference type="ARBA" id="ARBA00022603"/>
    </source>
</evidence>
<comment type="catalytic activity">
    <reaction evidence="4">
        <text>a 2-demethylmenaquinol + S-adenosyl-L-methionine = a menaquinol + S-adenosyl-L-homocysteine + H(+)</text>
        <dbReference type="Rhea" id="RHEA:42640"/>
        <dbReference type="Rhea" id="RHEA-COMP:9539"/>
        <dbReference type="Rhea" id="RHEA-COMP:9563"/>
        <dbReference type="ChEBI" id="CHEBI:15378"/>
        <dbReference type="ChEBI" id="CHEBI:18151"/>
        <dbReference type="ChEBI" id="CHEBI:55437"/>
        <dbReference type="ChEBI" id="CHEBI:57856"/>
        <dbReference type="ChEBI" id="CHEBI:59789"/>
        <dbReference type="EC" id="2.1.1.163"/>
    </reaction>
</comment>
<dbReference type="Gene3D" id="3.40.50.150">
    <property type="entry name" value="Vaccinia Virus protein VP39"/>
    <property type="match status" value="1"/>
</dbReference>